<evidence type="ECO:0000313" key="2">
    <source>
        <dbReference type="EMBL" id="TMR15051.1"/>
    </source>
</evidence>
<protein>
    <submittedName>
        <fullName evidence="2">Uncharacterized protein</fullName>
    </submittedName>
</protein>
<proteinExistence type="predicted"/>
<dbReference type="Proteomes" id="UP000306628">
    <property type="component" value="Unassembled WGS sequence"/>
</dbReference>
<reference evidence="2 3" key="1">
    <citation type="submission" date="2019-05" db="EMBL/GenBank/DDBJ databases">
        <title>Draft genome sequence of Nonomuraea zeae DSM 100528.</title>
        <authorList>
            <person name="Saricaoglu S."/>
            <person name="Isik K."/>
        </authorList>
    </citation>
    <scope>NUCLEOTIDE SEQUENCE [LARGE SCALE GENOMIC DNA]</scope>
    <source>
        <strain evidence="2 3">DSM 100528</strain>
    </source>
</reference>
<accession>A0A5S4FCN4</accession>
<name>A0A5S4FCN4_9ACTN</name>
<evidence type="ECO:0000256" key="1">
    <source>
        <dbReference type="SAM" id="MobiDB-lite"/>
    </source>
</evidence>
<organism evidence="2 3">
    <name type="scientific">Nonomuraea zeae</name>
    <dbReference type="NCBI Taxonomy" id="1642303"/>
    <lineage>
        <taxon>Bacteria</taxon>
        <taxon>Bacillati</taxon>
        <taxon>Actinomycetota</taxon>
        <taxon>Actinomycetes</taxon>
        <taxon>Streptosporangiales</taxon>
        <taxon>Streptosporangiaceae</taxon>
        <taxon>Nonomuraea</taxon>
    </lineage>
</organism>
<feature type="region of interest" description="Disordered" evidence="1">
    <location>
        <begin position="1"/>
        <end position="22"/>
    </location>
</feature>
<gene>
    <name evidence="2" type="ORF">ETD85_56300</name>
</gene>
<feature type="compositionally biased region" description="Basic and acidic residues" evidence="1">
    <location>
        <begin position="1"/>
        <end position="19"/>
    </location>
</feature>
<comment type="caution">
    <text evidence="2">The sequence shown here is derived from an EMBL/GenBank/DDBJ whole genome shotgun (WGS) entry which is preliminary data.</text>
</comment>
<dbReference type="RefSeq" id="WP_138698053.1">
    <property type="nucleotide sequence ID" value="NZ_JBHSAZ010000025.1"/>
</dbReference>
<dbReference type="EMBL" id="VCKX01000398">
    <property type="protein sequence ID" value="TMR15051.1"/>
    <property type="molecule type" value="Genomic_DNA"/>
</dbReference>
<dbReference type="AlphaFoldDB" id="A0A5S4FCN4"/>
<sequence length="59" mass="6673">METTSYHDSDNHELVDGRSRHGGRAQVLVDISDIIVSEESVSALQGRQLWMRPERDVGH</sequence>
<evidence type="ECO:0000313" key="3">
    <source>
        <dbReference type="Proteomes" id="UP000306628"/>
    </source>
</evidence>
<keyword evidence="3" id="KW-1185">Reference proteome</keyword>